<dbReference type="AlphaFoldDB" id="A0AA41U4P8"/>
<keyword evidence="2" id="KW-1185">Reference proteome</keyword>
<evidence type="ECO:0000313" key="2">
    <source>
        <dbReference type="Proteomes" id="UP001165378"/>
    </source>
</evidence>
<dbReference type="RefSeq" id="WP_235058732.1">
    <property type="nucleotide sequence ID" value="NZ_JAKFHA010000067.1"/>
</dbReference>
<dbReference type="InterPro" id="IPR014942">
    <property type="entry name" value="AbiEii"/>
</dbReference>
<proteinExistence type="predicted"/>
<dbReference type="Proteomes" id="UP001165378">
    <property type="component" value="Unassembled WGS sequence"/>
</dbReference>
<protein>
    <submittedName>
        <fullName evidence="1">Nucleotidyl transferase AbiEii/AbiGii toxin family protein</fullName>
    </submittedName>
</protein>
<dbReference type="GO" id="GO:0016740">
    <property type="term" value="F:transferase activity"/>
    <property type="evidence" value="ECO:0007669"/>
    <property type="project" value="UniProtKB-KW"/>
</dbReference>
<keyword evidence="1" id="KW-0808">Transferase</keyword>
<reference evidence="1" key="1">
    <citation type="submission" date="2022-01" db="EMBL/GenBank/DDBJ databases">
        <title>Genome-Based Taxonomic Classification of the Phylum Actinobacteria.</title>
        <authorList>
            <person name="Gao Y."/>
        </authorList>
    </citation>
    <scope>NUCLEOTIDE SEQUENCE</scope>
    <source>
        <strain evidence="1">KLBMP 8922</strain>
    </source>
</reference>
<dbReference type="Pfam" id="PF08843">
    <property type="entry name" value="AbiEii"/>
    <property type="match status" value="1"/>
</dbReference>
<name>A0AA41U4P8_9ACTN</name>
<accession>A0AA41U4P8</accession>
<organism evidence="1 2">
    <name type="scientific">Yinghuangia soli</name>
    <dbReference type="NCBI Taxonomy" id="2908204"/>
    <lineage>
        <taxon>Bacteria</taxon>
        <taxon>Bacillati</taxon>
        <taxon>Actinomycetota</taxon>
        <taxon>Actinomycetes</taxon>
        <taxon>Kitasatosporales</taxon>
        <taxon>Streptomycetaceae</taxon>
        <taxon>Yinghuangia</taxon>
    </lineage>
</organism>
<gene>
    <name evidence="1" type="ORF">LZ495_42890</name>
</gene>
<evidence type="ECO:0000313" key="1">
    <source>
        <dbReference type="EMBL" id="MCF2533938.1"/>
    </source>
</evidence>
<comment type="caution">
    <text evidence="1">The sequence shown here is derived from an EMBL/GenBank/DDBJ whole genome shotgun (WGS) entry which is preliminary data.</text>
</comment>
<dbReference type="EMBL" id="JAKFHA010000067">
    <property type="protein sequence ID" value="MCF2533938.1"/>
    <property type="molecule type" value="Genomic_DNA"/>
</dbReference>
<sequence length="452" mass="49758">MTDDMAVEMNGGEAVTPWDELEWGPWPVTAVLSQTPPDPSLLGGDEGLPVTLTVIRGEGILQRPVFDPSLMSYSKAMRAGEPQFASPELAARWHEARCQALDDVIAAIAGSRWAGNLVLRGSILLKAWYGDAAREPGDLDFVVVPQTWLMTEPRTGRMLDDIAQASAAAAAEHGVVRIDAENAMRDEIWTYSRVPGMRLVLPWHAEGLPSGTVQLDFVFNERLPEEPEFTSVPARATDETGQRILAATPALSLAWKLLWLLSDRYPQGKDLYDAVLLAEAAPLPLGLLMRTLVAAEPEWAGRRFTPDALDELDIDEDELRKDYPEIADAVEPLRQRLIAALAPTFAESAALPAADGYTWRLGHLAPRIAQARELLQSEDVDAVLTYVSEESLGMTECIVVFREALGAERCSLEDAAATLLEFRLRGMSSESYYRSRFTTFIQRAVTELGENV</sequence>